<feature type="domain" description="HAMP" evidence="7">
    <location>
        <begin position="184"/>
        <end position="236"/>
    </location>
</feature>
<dbReference type="InterPro" id="IPR003660">
    <property type="entry name" value="HAMP_dom"/>
</dbReference>
<evidence type="ECO:0000259" key="7">
    <source>
        <dbReference type="PROSITE" id="PS50885"/>
    </source>
</evidence>
<evidence type="ECO:0000256" key="3">
    <source>
        <dbReference type="ARBA" id="ARBA00029447"/>
    </source>
</evidence>
<dbReference type="Pfam" id="PF00672">
    <property type="entry name" value="HAMP"/>
    <property type="match status" value="1"/>
</dbReference>
<dbReference type="PANTHER" id="PTHR43531:SF14">
    <property type="entry name" value="METHYL-ACCEPTING CHEMOTAXIS PROTEIN I-RELATED"/>
    <property type="match status" value="1"/>
</dbReference>
<keyword evidence="9" id="KW-1185">Reference proteome</keyword>
<evidence type="ECO:0000313" key="9">
    <source>
        <dbReference type="Proteomes" id="UP001528850"/>
    </source>
</evidence>
<dbReference type="EMBL" id="JARJJS010000002">
    <property type="protein sequence ID" value="MDF4025728.1"/>
    <property type="molecule type" value="Genomic_DNA"/>
</dbReference>
<evidence type="ECO:0000313" key="8">
    <source>
        <dbReference type="EMBL" id="MDF4025728.1"/>
    </source>
</evidence>
<dbReference type="InterPro" id="IPR004090">
    <property type="entry name" value="Chemotax_Me-accpt_rcpt"/>
</dbReference>
<dbReference type="SUPFAM" id="SSF58104">
    <property type="entry name" value="Methyl-accepting chemotaxis protein (MCP) signaling domain"/>
    <property type="match status" value="1"/>
</dbReference>
<sequence>MHAFQVQSAQTTQAFALAADTARVAQVDFKRQVQEWKDLLLRGADPAEFDKHRRGFETMANAVRTDLGRLRQQMSSLGMNLAEVDTAVATHAELLKTYTSALGHFQSSNAASAHTVDGMVKGIDRPPTAAIDGIVHHLGEASAASTRHLEEASTAVYRQVLTLLSSVVMGALLLGMVVTVLLARSIVRPIAHAVCVAEAVADGDLSSSINPVGRDEPAMLLQALSRMNGQLRDVVATIRQGADEISQATGEIAAGNLDLSTRTSEQAAALEETASSMQAFTGSVHANSASAREARMAAERSLAGADEGEAAMREAVAAMERIADVSTRITSITDAIERIASQTHILALNAAVEAARAGEAGRGFHIVAGEVRVLAGQSKAAAGQIRALVQESGETIAEGSQRIGHAGERMEGLSREVQRVTDAVRDIATLSDTQATGILEVNDAVRQIDEVTQQNSALVEEAAAAADAVKARARSLVDSVAFFRLESAA</sequence>
<keyword evidence="5" id="KW-1133">Transmembrane helix</keyword>
<dbReference type="Pfam" id="PF00015">
    <property type="entry name" value="MCPsignal"/>
    <property type="match status" value="1"/>
</dbReference>
<dbReference type="Proteomes" id="UP001528850">
    <property type="component" value="Unassembled WGS sequence"/>
</dbReference>
<keyword evidence="5" id="KW-0472">Membrane</keyword>
<dbReference type="PRINTS" id="PR00260">
    <property type="entry name" value="CHEMTRNSDUCR"/>
</dbReference>
<keyword evidence="1" id="KW-0488">Methylation</keyword>
<dbReference type="Gene3D" id="1.10.287.950">
    <property type="entry name" value="Methyl-accepting chemotaxis protein"/>
    <property type="match status" value="1"/>
</dbReference>
<protein>
    <submittedName>
        <fullName evidence="8">Methyl-accepting chemotaxis protein</fullName>
    </submittedName>
</protein>
<dbReference type="PANTHER" id="PTHR43531">
    <property type="entry name" value="PROTEIN ICFG"/>
    <property type="match status" value="1"/>
</dbReference>
<name>A0ABT6BCA7_9GAMM</name>
<evidence type="ECO:0000256" key="5">
    <source>
        <dbReference type="SAM" id="Phobius"/>
    </source>
</evidence>
<gene>
    <name evidence="8" type="ORF">P3W24_12195</name>
</gene>
<dbReference type="CDD" id="cd06225">
    <property type="entry name" value="HAMP"/>
    <property type="match status" value="1"/>
</dbReference>
<evidence type="ECO:0000256" key="1">
    <source>
        <dbReference type="ARBA" id="ARBA00022481"/>
    </source>
</evidence>
<reference evidence="8 9" key="1">
    <citation type="journal article" date="2024" name="Curr. Microbiol.">
        <title>Luteibacter sahnii sp. nov., A Novel Yellow-Colored Xanthomonadin Pigment Producing Probiotic Bacterium from Healthy Rice Seed Microbiome.</title>
        <authorList>
            <person name="Jaiswal G."/>
            <person name="Rana R."/>
            <person name="Nayak P.K."/>
            <person name="Chouhan R."/>
            <person name="Gandhi S.G."/>
            <person name="Patel H.K."/>
            <person name="Patil P.B."/>
        </authorList>
    </citation>
    <scope>NUCLEOTIDE SEQUENCE [LARGE SCALE GENOMIC DNA]</scope>
    <source>
        <strain evidence="8 9">PPL201</strain>
    </source>
</reference>
<accession>A0ABT6BCA7</accession>
<proteinExistence type="inferred from homology"/>
<keyword evidence="2 4" id="KW-0807">Transducer</keyword>
<feature type="domain" description="Methyl-accepting transducer" evidence="6">
    <location>
        <begin position="241"/>
        <end position="470"/>
    </location>
</feature>
<dbReference type="PROSITE" id="PS50885">
    <property type="entry name" value="HAMP"/>
    <property type="match status" value="1"/>
</dbReference>
<dbReference type="PROSITE" id="PS50111">
    <property type="entry name" value="CHEMOTAXIS_TRANSDUC_2"/>
    <property type="match status" value="1"/>
</dbReference>
<evidence type="ECO:0000259" key="6">
    <source>
        <dbReference type="PROSITE" id="PS50111"/>
    </source>
</evidence>
<comment type="similarity">
    <text evidence="3">Belongs to the methyl-accepting chemotaxis (MCP) protein family.</text>
</comment>
<dbReference type="SMART" id="SM00304">
    <property type="entry name" value="HAMP"/>
    <property type="match status" value="1"/>
</dbReference>
<feature type="transmembrane region" description="Helical" evidence="5">
    <location>
        <begin position="160"/>
        <end position="183"/>
    </location>
</feature>
<keyword evidence="5" id="KW-0812">Transmembrane</keyword>
<dbReference type="InterPro" id="IPR051310">
    <property type="entry name" value="MCP_chemotaxis"/>
</dbReference>
<comment type="caution">
    <text evidence="8">The sequence shown here is derived from an EMBL/GenBank/DDBJ whole genome shotgun (WGS) entry which is preliminary data.</text>
</comment>
<organism evidence="8 9">
    <name type="scientific">Luteibacter sahnii</name>
    <dbReference type="NCBI Taxonomy" id="3021977"/>
    <lineage>
        <taxon>Bacteria</taxon>
        <taxon>Pseudomonadati</taxon>
        <taxon>Pseudomonadota</taxon>
        <taxon>Gammaproteobacteria</taxon>
        <taxon>Lysobacterales</taxon>
        <taxon>Rhodanobacteraceae</taxon>
        <taxon>Luteibacter</taxon>
    </lineage>
</organism>
<evidence type="ECO:0000256" key="2">
    <source>
        <dbReference type="ARBA" id="ARBA00023224"/>
    </source>
</evidence>
<dbReference type="SMART" id="SM00283">
    <property type="entry name" value="MA"/>
    <property type="match status" value="1"/>
</dbReference>
<evidence type="ECO:0000256" key="4">
    <source>
        <dbReference type="PROSITE-ProRule" id="PRU00284"/>
    </source>
</evidence>
<dbReference type="InterPro" id="IPR004089">
    <property type="entry name" value="MCPsignal_dom"/>
</dbReference>